<dbReference type="Proteomes" id="UP000319143">
    <property type="component" value="Unassembled WGS sequence"/>
</dbReference>
<reference evidence="2 3" key="1">
    <citation type="submission" date="2019-02" db="EMBL/GenBank/DDBJ databases">
        <title>Deep-cultivation of Planctomycetes and their phenomic and genomic characterization uncovers novel biology.</title>
        <authorList>
            <person name="Wiegand S."/>
            <person name="Jogler M."/>
            <person name="Boedeker C."/>
            <person name="Pinto D."/>
            <person name="Vollmers J."/>
            <person name="Rivas-Marin E."/>
            <person name="Kohn T."/>
            <person name="Peeters S.H."/>
            <person name="Heuer A."/>
            <person name="Rast P."/>
            <person name="Oberbeckmann S."/>
            <person name="Bunk B."/>
            <person name="Jeske O."/>
            <person name="Meyerdierks A."/>
            <person name="Storesund J.E."/>
            <person name="Kallscheuer N."/>
            <person name="Luecker S."/>
            <person name="Lage O.M."/>
            <person name="Pohl T."/>
            <person name="Merkel B.J."/>
            <person name="Hornburger P."/>
            <person name="Mueller R.-W."/>
            <person name="Bruemmer F."/>
            <person name="Labrenz M."/>
            <person name="Spormann A.M."/>
            <person name="Op Den Camp H."/>
            <person name="Overmann J."/>
            <person name="Amann R."/>
            <person name="Jetten M.S.M."/>
            <person name="Mascher T."/>
            <person name="Medema M.H."/>
            <person name="Devos D.P."/>
            <person name="Kaster A.-K."/>
            <person name="Ovreas L."/>
            <person name="Rohde M."/>
            <person name="Galperin M.Y."/>
            <person name="Jogler C."/>
        </authorList>
    </citation>
    <scope>NUCLEOTIDE SEQUENCE [LARGE SCALE GENOMIC DNA]</scope>
    <source>
        <strain evidence="2 3">Poly41</strain>
    </source>
</reference>
<organism evidence="2 3">
    <name type="scientific">Novipirellula artificiosorum</name>
    <dbReference type="NCBI Taxonomy" id="2528016"/>
    <lineage>
        <taxon>Bacteria</taxon>
        <taxon>Pseudomonadati</taxon>
        <taxon>Planctomycetota</taxon>
        <taxon>Planctomycetia</taxon>
        <taxon>Pirellulales</taxon>
        <taxon>Pirellulaceae</taxon>
        <taxon>Novipirellula</taxon>
    </lineage>
</organism>
<comment type="caution">
    <text evidence="2">The sequence shown here is derived from an EMBL/GenBank/DDBJ whole genome shotgun (WGS) entry which is preliminary data.</text>
</comment>
<proteinExistence type="predicted"/>
<dbReference type="RefSeq" id="WP_146529289.1">
    <property type="nucleotide sequence ID" value="NZ_SJPV01000009.1"/>
</dbReference>
<feature type="signal peptide" evidence="1">
    <location>
        <begin position="1"/>
        <end position="26"/>
    </location>
</feature>
<dbReference type="AlphaFoldDB" id="A0A5C6DDA6"/>
<accession>A0A5C6DDA6</accession>
<evidence type="ECO:0000256" key="1">
    <source>
        <dbReference type="SAM" id="SignalP"/>
    </source>
</evidence>
<evidence type="ECO:0000313" key="2">
    <source>
        <dbReference type="EMBL" id="TWU33864.1"/>
    </source>
</evidence>
<keyword evidence="3" id="KW-1185">Reference proteome</keyword>
<protein>
    <submittedName>
        <fullName evidence="2">Uncharacterized protein</fullName>
    </submittedName>
</protein>
<keyword evidence="1" id="KW-0732">Signal</keyword>
<feature type="chain" id="PRO_5022781031" evidence="1">
    <location>
        <begin position="27"/>
        <end position="84"/>
    </location>
</feature>
<dbReference type="EMBL" id="SJPV01000009">
    <property type="protein sequence ID" value="TWU33864.1"/>
    <property type="molecule type" value="Genomic_DNA"/>
</dbReference>
<name>A0A5C6DDA6_9BACT</name>
<gene>
    <name evidence="2" type="ORF">Poly41_48640</name>
</gene>
<evidence type="ECO:0000313" key="3">
    <source>
        <dbReference type="Proteomes" id="UP000319143"/>
    </source>
</evidence>
<sequence precursor="true">MKRISAVLIVLLVLAGLELSPIGAQAAGHPLEWAGAGQLRLIIRVDAESESDERAAGSNVRRTVERPADIGLDLAAELRKLGLQ</sequence>